<dbReference type="Pfam" id="PF00271">
    <property type="entry name" value="Helicase_C"/>
    <property type="match status" value="1"/>
</dbReference>
<dbReference type="PROSITE" id="PS51194">
    <property type="entry name" value="HELICASE_CTER"/>
    <property type="match status" value="1"/>
</dbReference>
<sequence length="860" mass="100553">MLTEIDIKQGYSTSVNDIGEEFYVPTLQNAISYKRIAGYFSSTSFLYFAKGIEGLLKNNGKYFLIVSEQISKEDYESIKVGYKNKMESLLSKFDSDNAKLHEYDKESLANLAYLIEIGLVDIKIGFTYNKRGIFHAKYGIITDAKGNSVYFGGSFNETGSAFVANYENIDVKKNWIDNETKLYIYERETEFDLLWNNQNTDGFVFIEEANKLLKKEFIKYSKGRLIVENELELSDTLILYYENSKFQIKNNLLSEINENSRPISKIKKKFLENNNLWYFKDNIDYKQAEKLIEYFNRYAKREKIKFYISKSVNAFIESSKFEIDEVARIGKLIKSQDSTLLPEIHDFEQVVNQEISRPLREIQSWVSYYMSKMKRVANFSVPGAGKTAMVYGTFAYLSSAKYDKINKMLVIGPKNSFLSWKDEFSAVFGEKRDLKVLDIHAFDFRKELFYRNVEQYNLILINYESLQSYQKELEQIIDNRTMIVFDEVHKIKSTKSNKSEIATKLSEKTKYRYVLTGTPIPNSYSDIWNFLHILYDSEYKSYFGLSLQELNNPSQSIIEQINTKIRPFFWRVTKKELGVPKVNVDNLYSYIATKEQQDVIDLLWRKYSHEPFKLYIRLIQLSSNPSLLINNVSQDMFVDLDDADLSNKPNLDFEFEYEMMDTPIYDEEEEKLISKITTSTKYEACLKKCDELAAQSKPVIIWCIFVMTIEKLAKDLQNSGQKVAVITGIVPAEEREKIIKEFQNGMYDVLVTNPHTLAESVSLHMICHDAIYLEYSFNLTHMLQSRDRIHRLGLPENTVTNYYYFMLEGVENHRSTIDLKIYNRLKEKEQRMLAAIEGDNLAVEFSSDEKTEILELMMEI</sequence>
<dbReference type="InterPro" id="IPR038718">
    <property type="entry name" value="SNF2-like_sf"/>
</dbReference>
<dbReference type="SMART" id="SM00490">
    <property type="entry name" value="HELICc"/>
    <property type="match status" value="1"/>
</dbReference>
<dbReference type="GO" id="GO:0004386">
    <property type="term" value="F:helicase activity"/>
    <property type="evidence" value="ECO:0007669"/>
    <property type="project" value="UniProtKB-KW"/>
</dbReference>
<gene>
    <name evidence="4" type="ORF">GU336_08715</name>
</gene>
<dbReference type="GO" id="GO:0005524">
    <property type="term" value="F:ATP binding"/>
    <property type="evidence" value="ECO:0007669"/>
    <property type="project" value="InterPro"/>
</dbReference>
<dbReference type="Gene3D" id="3.40.50.10810">
    <property type="entry name" value="Tandem AAA-ATPase domain"/>
    <property type="match status" value="1"/>
</dbReference>
<evidence type="ECO:0000259" key="2">
    <source>
        <dbReference type="PROSITE" id="PS51192"/>
    </source>
</evidence>
<dbReference type="GO" id="GO:0016787">
    <property type="term" value="F:hydrolase activity"/>
    <property type="evidence" value="ECO:0007669"/>
    <property type="project" value="UniProtKB-KW"/>
</dbReference>
<dbReference type="InterPro" id="IPR014001">
    <property type="entry name" value="Helicase_ATP-bd"/>
</dbReference>
<dbReference type="InterPro" id="IPR049730">
    <property type="entry name" value="SNF2/RAD54-like_C"/>
</dbReference>
<keyword evidence="4" id="KW-0067">ATP-binding</keyword>
<dbReference type="InterPro" id="IPR001650">
    <property type="entry name" value="Helicase_C-like"/>
</dbReference>
<organism evidence="4 5">
    <name type="scientific">Pseudolactococcus raffinolactis</name>
    <dbReference type="NCBI Taxonomy" id="1366"/>
    <lineage>
        <taxon>Bacteria</taxon>
        <taxon>Bacillati</taxon>
        <taxon>Bacillota</taxon>
        <taxon>Bacilli</taxon>
        <taxon>Lactobacillales</taxon>
        <taxon>Streptococcaceae</taxon>
        <taxon>Pseudolactococcus</taxon>
    </lineage>
</organism>
<dbReference type="InterPro" id="IPR027417">
    <property type="entry name" value="P-loop_NTPase"/>
</dbReference>
<dbReference type="CDD" id="cd09179">
    <property type="entry name" value="PLDc_N_DEXD_a"/>
    <property type="match status" value="1"/>
</dbReference>
<evidence type="ECO:0000259" key="3">
    <source>
        <dbReference type="PROSITE" id="PS51194"/>
    </source>
</evidence>
<keyword evidence="1" id="KW-0378">Hydrolase</keyword>
<dbReference type="Gene3D" id="3.40.50.300">
    <property type="entry name" value="P-loop containing nucleotide triphosphate hydrolases"/>
    <property type="match status" value="1"/>
</dbReference>
<evidence type="ECO:0000256" key="1">
    <source>
        <dbReference type="ARBA" id="ARBA00022801"/>
    </source>
</evidence>
<keyword evidence="4" id="KW-0547">Nucleotide-binding</keyword>
<dbReference type="Proteomes" id="UP000501945">
    <property type="component" value="Chromosome"/>
</dbReference>
<dbReference type="Gene3D" id="3.30.870.10">
    <property type="entry name" value="Endonuclease Chain A"/>
    <property type="match status" value="1"/>
</dbReference>
<protein>
    <submittedName>
        <fullName evidence="4">DEAD/DEAH box helicase family protein</fullName>
    </submittedName>
</protein>
<dbReference type="EMBL" id="CP047616">
    <property type="protein sequence ID" value="QIW54213.1"/>
    <property type="molecule type" value="Genomic_DNA"/>
</dbReference>
<dbReference type="RefSeq" id="WP_167838877.1">
    <property type="nucleotide sequence ID" value="NZ_CP047616.1"/>
</dbReference>
<reference evidence="4 5" key="1">
    <citation type="submission" date="2019-12" db="EMBL/GenBank/DDBJ databases">
        <title>Whole genome sequences of Lactococcus raffinolactis strains isolated from sewage.</title>
        <authorList>
            <person name="Ybazeta G."/>
            <person name="Ross M."/>
            <person name="Brabant-Kirwan D."/>
            <person name="Saleh M."/>
            <person name="Dillon J.A."/>
            <person name="Splinter K."/>
            <person name="Nokhbeh R."/>
        </authorList>
    </citation>
    <scope>NUCLEOTIDE SEQUENCE [LARGE SCALE GENOMIC DNA]</scope>
    <source>
        <strain evidence="4 5">Lr_19_5</strain>
    </source>
</reference>
<proteinExistence type="predicted"/>
<evidence type="ECO:0000313" key="4">
    <source>
        <dbReference type="EMBL" id="QIW54213.1"/>
    </source>
</evidence>
<dbReference type="SUPFAM" id="SSF52540">
    <property type="entry name" value="P-loop containing nucleoside triphosphate hydrolases"/>
    <property type="match status" value="2"/>
</dbReference>
<feature type="domain" description="Helicase C-terminal" evidence="3">
    <location>
        <begin position="681"/>
        <end position="857"/>
    </location>
</feature>
<feature type="domain" description="Helicase ATP-binding" evidence="2">
    <location>
        <begin position="367"/>
        <end position="537"/>
    </location>
</feature>
<dbReference type="Pfam" id="PF00176">
    <property type="entry name" value="SNF2-rel_dom"/>
    <property type="match status" value="1"/>
</dbReference>
<evidence type="ECO:0000313" key="5">
    <source>
        <dbReference type="Proteomes" id="UP000501945"/>
    </source>
</evidence>
<dbReference type="SMART" id="SM00487">
    <property type="entry name" value="DEXDc"/>
    <property type="match status" value="1"/>
</dbReference>
<accession>A0A6H0UHF5</accession>
<dbReference type="AlphaFoldDB" id="A0A6H0UHF5"/>
<dbReference type="PROSITE" id="PS51192">
    <property type="entry name" value="HELICASE_ATP_BIND_1"/>
    <property type="match status" value="1"/>
</dbReference>
<dbReference type="InterPro" id="IPR000330">
    <property type="entry name" value="SNF2_N"/>
</dbReference>
<dbReference type="CDD" id="cd18793">
    <property type="entry name" value="SF2_C_SNF"/>
    <property type="match status" value="1"/>
</dbReference>
<dbReference type="PANTHER" id="PTHR10799">
    <property type="entry name" value="SNF2/RAD54 HELICASE FAMILY"/>
    <property type="match status" value="1"/>
</dbReference>
<dbReference type="CDD" id="cd17919">
    <property type="entry name" value="DEXHc_Snf"/>
    <property type="match status" value="1"/>
</dbReference>
<name>A0A6H0UHF5_9LACT</name>
<keyword evidence="4" id="KW-0347">Helicase</keyword>